<evidence type="ECO:0000313" key="1">
    <source>
        <dbReference type="EMBL" id="KAH7670515.1"/>
    </source>
</evidence>
<name>A0ACB7VA74_DIOAL</name>
<dbReference type="Proteomes" id="UP000827976">
    <property type="component" value="Chromosome 10"/>
</dbReference>
<sequence>MIPRRKMCSLDLRKSDEEEVAVSAKFGRLFFGEENAMDWNVRMKVCVKRPKAEPLLQFDCNVFAREGFGSSDFRIRHVTYRTS</sequence>
<protein>
    <submittedName>
        <fullName evidence="1">Uncharacterized protein</fullName>
    </submittedName>
</protein>
<accession>A0ACB7VA74</accession>
<dbReference type="EMBL" id="CM037020">
    <property type="protein sequence ID" value="KAH7670515.1"/>
    <property type="molecule type" value="Genomic_DNA"/>
</dbReference>
<comment type="caution">
    <text evidence="1">The sequence shown here is derived from an EMBL/GenBank/DDBJ whole genome shotgun (WGS) entry which is preliminary data.</text>
</comment>
<evidence type="ECO:0000313" key="2">
    <source>
        <dbReference type="Proteomes" id="UP000827976"/>
    </source>
</evidence>
<reference evidence="2" key="1">
    <citation type="journal article" date="2022" name="Nat. Commun.">
        <title>Chromosome evolution and the genetic basis of agronomically important traits in greater yam.</title>
        <authorList>
            <person name="Bredeson J.V."/>
            <person name="Lyons J.B."/>
            <person name="Oniyinde I.O."/>
            <person name="Okereke N.R."/>
            <person name="Kolade O."/>
            <person name="Nnabue I."/>
            <person name="Nwadili C.O."/>
            <person name="Hribova E."/>
            <person name="Parker M."/>
            <person name="Nwogha J."/>
            <person name="Shu S."/>
            <person name="Carlson J."/>
            <person name="Kariba R."/>
            <person name="Muthemba S."/>
            <person name="Knop K."/>
            <person name="Barton G.J."/>
            <person name="Sherwood A.V."/>
            <person name="Lopez-Montes A."/>
            <person name="Asiedu R."/>
            <person name="Jamnadass R."/>
            <person name="Muchugi A."/>
            <person name="Goodstein D."/>
            <person name="Egesi C.N."/>
            <person name="Featherston J."/>
            <person name="Asfaw A."/>
            <person name="Simpson G.G."/>
            <person name="Dolezel J."/>
            <person name="Hendre P.S."/>
            <person name="Van Deynze A."/>
            <person name="Kumar P.L."/>
            <person name="Obidiegwu J.E."/>
            <person name="Bhattacharjee R."/>
            <person name="Rokhsar D.S."/>
        </authorList>
    </citation>
    <scope>NUCLEOTIDE SEQUENCE [LARGE SCALE GENOMIC DNA]</scope>
    <source>
        <strain evidence="2">cv. TDa95/00328</strain>
    </source>
</reference>
<organism evidence="1 2">
    <name type="scientific">Dioscorea alata</name>
    <name type="common">Purple yam</name>
    <dbReference type="NCBI Taxonomy" id="55571"/>
    <lineage>
        <taxon>Eukaryota</taxon>
        <taxon>Viridiplantae</taxon>
        <taxon>Streptophyta</taxon>
        <taxon>Embryophyta</taxon>
        <taxon>Tracheophyta</taxon>
        <taxon>Spermatophyta</taxon>
        <taxon>Magnoliopsida</taxon>
        <taxon>Liliopsida</taxon>
        <taxon>Dioscoreales</taxon>
        <taxon>Dioscoreaceae</taxon>
        <taxon>Dioscorea</taxon>
    </lineage>
</organism>
<proteinExistence type="predicted"/>
<gene>
    <name evidence="1" type="ORF">IHE45_10G031900</name>
</gene>
<keyword evidence="2" id="KW-1185">Reference proteome</keyword>